<evidence type="ECO:0000256" key="1">
    <source>
        <dbReference type="SAM" id="Phobius"/>
    </source>
</evidence>
<sequence length="421" mass="45541">MLSRWGWLLLQITRRLWFRATLISLLAVAAALVSLVVSPFIPEGLAERLGADSVENILDIIASSMLAVTIFSLSTVVAAYAAATTNVTPRATRLLMADTTTQNVLGTFVGSFLFSLVAIITLSMGAYGERGRAVLFAVTLFVVILIVVTLLRWIDYLLRLGRVGDTTRQVEQATMKAVRDRKRLPWLGGQPLESTKAMPVGKAVFPERVGYVQHIDMRALSEIAEAAGSDLVVEALPGTFVDPGRPIARFDHNGSDGQLAAIRAAFTVGEERSYDQDPRFGLAVLAEIASRALSPALNDPGTAIDVIGRAVRILSVWAEADEPEEPTFPRVRVPSLSMADMYDDIFAPIARDGVGLAEIQIRLQKAFAALARAGDGRCREEAVRRSVLALQRAEAGLSFEPDLERVREAARAVNPAHSPAA</sequence>
<feature type="transmembrane region" description="Helical" evidence="1">
    <location>
        <begin position="61"/>
        <end position="83"/>
    </location>
</feature>
<dbReference type="InterPro" id="IPR018723">
    <property type="entry name" value="DUF2254_membrane"/>
</dbReference>
<reference evidence="2" key="1">
    <citation type="submission" date="2020-04" db="EMBL/GenBank/DDBJ databases">
        <title>Nitratireductor sp. nov. isolated from mangrove soil.</title>
        <authorList>
            <person name="Ye Y."/>
        </authorList>
    </citation>
    <scope>NUCLEOTIDE SEQUENCE</scope>
    <source>
        <strain evidence="2">SY7</strain>
    </source>
</reference>
<evidence type="ECO:0000313" key="2">
    <source>
        <dbReference type="EMBL" id="QDZ00695.1"/>
    </source>
</evidence>
<keyword evidence="3" id="KW-1185">Reference proteome</keyword>
<feature type="transmembrane region" description="Helical" evidence="1">
    <location>
        <begin position="20"/>
        <end position="41"/>
    </location>
</feature>
<keyword evidence="1" id="KW-0472">Membrane</keyword>
<dbReference type="KEGG" id="niy:FQ775_10040"/>
<accession>A0A5B8KYJ7</accession>
<keyword evidence="1" id="KW-1133">Transmembrane helix</keyword>
<dbReference type="EMBL" id="CP042301">
    <property type="protein sequence ID" value="QDZ00695.1"/>
    <property type="molecule type" value="Genomic_DNA"/>
</dbReference>
<gene>
    <name evidence="2" type="ORF">FQ775_10040</name>
</gene>
<dbReference type="OrthoDB" id="2955631at2"/>
<feature type="transmembrane region" description="Helical" evidence="1">
    <location>
        <begin position="104"/>
        <end position="127"/>
    </location>
</feature>
<organism evidence="2 3">
    <name type="scientific">Nitratireductor mangrovi</name>
    <dbReference type="NCBI Taxonomy" id="2599600"/>
    <lineage>
        <taxon>Bacteria</taxon>
        <taxon>Pseudomonadati</taxon>
        <taxon>Pseudomonadota</taxon>
        <taxon>Alphaproteobacteria</taxon>
        <taxon>Hyphomicrobiales</taxon>
        <taxon>Phyllobacteriaceae</taxon>
        <taxon>Nitratireductor</taxon>
    </lineage>
</organism>
<protein>
    <submittedName>
        <fullName evidence="2">DUF2254 domain-containing protein</fullName>
    </submittedName>
</protein>
<evidence type="ECO:0000313" key="3">
    <source>
        <dbReference type="Proteomes" id="UP000321389"/>
    </source>
</evidence>
<keyword evidence="1" id="KW-0812">Transmembrane</keyword>
<dbReference type="AlphaFoldDB" id="A0A5B8KYJ7"/>
<proteinExistence type="predicted"/>
<dbReference type="Proteomes" id="UP000321389">
    <property type="component" value="Chromosome"/>
</dbReference>
<dbReference type="RefSeq" id="WP_146299341.1">
    <property type="nucleotide sequence ID" value="NZ_CP042301.2"/>
</dbReference>
<dbReference type="Pfam" id="PF10011">
    <property type="entry name" value="DUF2254"/>
    <property type="match status" value="1"/>
</dbReference>
<name>A0A5B8KYJ7_9HYPH</name>
<feature type="transmembrane region" description="Helical" evidence="1">
    <location>
        <begin position="133"/>
        <end position="154"/>
    </location>
</feature>